<sequence>MNYLKKVILLLSAIILTFTLAGCRQERPENAIAERIENQNEPTIRWGVKADTNLFGQYSVAEGEIIGFDIDMAKAITDIMTDGQGTPEFVEVTSKTRIPLLTNGNIDAIIATMTISAERAEEVNFSKVYFNGGQNLLVAEDSPINGIDDLTGDDTVIAIKGSTSAQNFREIKPEVNVVDLENYSEGFVALQAGQGEALTTDNAILLGMVDTNPNFRLAGENFTVEPYGIAIDKSETDFQEKVNSAIEEIVASGLYDEIYTKWFGEFLPNENAGAELVPVNDWVNNNVYSEGGEGIIAGAESINEALKTFRENASQEESGEE</sequence>
<dbReference type="PANTHER" id="PTHR30085">
    <property type="entry name" value="AMINO ACID ABC TRANSPORTER PERMEASE"/>
    <property type="match status" value="1"/>
</dbReference>
<protein>
    <submittedName>
        <fullName evidence="6">Transporter substrate-binding domain-containing protein</fullName>
    </submittedName>
</protein>
<dbReference type="Gene3D" id="3.40.190.10">
    <property type="entry name" value="Periplasmic binding protein-like II"/>
    <property type="match status" value="2"/>
</dbReference>
<dbReference type="GO" id="GO:0005576">
    <property type="term" value="C:extracellular region"/>
    <property type="evidence" value="ECO:0007669"/>
    <property type="project" value="TreeGrafter"/>
</dbReference>
<dbReference type="Pfam" id="PF00497">
    <property type="entry name" value="SBP_bac_3"/>
    <property type="match status" value="1"/>
</dbReference>
<comment type="similarity">
    <text evidence="1">Belongs to the bacterial solute-binding protein 3 family.</text>
</comment>
<dbReference type="PANTHER" id="PTHR30085:SF6">
    <property type="entry name" value="ABC TRANSPORTER GLUTAMINE-BINDING PROTEIN GLNH"/>
    <property type="match status" value="1"/>
</dbReference>
<dbReference type="AlphaFoldDB" id="A0AA43UCM0"/>
<dbReference type="SMART" id="SM00062">
    <property type="entry name" value="PBPb"/>
    <property type="match status" value="1"/>
</dbReference>
<accession>A0AA43UCM0</accession>
<evidence type="ECO:0000259" key="4">
    <source>
        <dbReference type="SMART" id="SM00062"/>
    </source>
</evidence>
<evidence type="ECO:0000313" key="6">
    <source>
        <dbReference type="EMBL" id="MDO5457512.1"/>
    </source>
</evidence>
<dbReference type="Proteomes" id="UP001171751">
    <property type="component" value="Unassembled WGS sequence"/>
</dbReference>
<comment type="caution">
    <text evidence="6">The sequence shown here is derived from an EMBL/GenBank/DDBJ whole genome shotgun (WGS) entry which is preliminary data.</text>
</comment>
<reference evidence="6" key="1">
    <citation type="submission" date="2023-07" db="EMBL/GenBank/DDBJ databases">
        <title>Between Cages and Wild: Unraveling the Impact of Captivity on Animal Microbiomes and Antimicrobial Resistance.</title>
        <authorList>
            <person name="Schmartz G.P."/>
            <person name="Rehner J."/>
            <person name="Schuff M.J."/>
            <person name="Becker S.L."/>
            <person name="Kravczyk M."/>
            <person name="Gurevich A."/>
            <person name="Francke R."/>
            <person name="Mueller R."/>
            <person name="Keller V."/>
            <person name="Keller A."/>
        </authorList>
    </citation>
    <scope>NUCLEOTIDE SEQUENCE</scope>
    <source>
        <strain evidence="6">S39M_St_73</strain>
    </source>
</reference>
<keyword evidence="3" id="KW-0732">Signal</keyword>
<dbReference type="GO" id="GO:0015276">
    <property type="term" value="F:ligand-gated monoatomic ion channel activity"/>
    <property type="evidence" value="ECO:0007669"/>
    <property type="project" value="InterPro"/>
</dbReference>
<keyword evidence="7" id="KW-1185">Reference proteome</keyword>
<evidence type="ECO:0000259" key="5">
    <source>
        <dbReference type="SMART" id="SM00079"/>
    </source>
</evidence>
<dbReference type="InterPro" id="IPR001638">
    <property type="entry name" value="Solute-binding_3/MltF_N"/>
</dbReference>
<dbReference type="GO" id="GO:0006865">
    <property type="term" value="P:amino acid transport"/>
    <property type="evidence" value="ECO:0007669"/>
    <property type="project" value="TreeGrafter"/>
</dbReference>
<dbReference type="SMART" id="SM00079">
    <property type="entry name" value="PBPe"/>
    <property type="match status" value="1"/>
</dbReference>
<dbReference type="SUPFAM" id="SSF53850">
    <property type="entry name" value="Periplasmic binding protein-like II"/>
    <property type="match status" value="1"/>
</dbReference>
<evidence type="ECO:0000256" key="3">
    <source>
        <dbReference type="ARBA" id="ARBA00022729"/>
    </source>
</evidence>
<dbReference type="InterPro" id="IPR051455">
    <property type="entry name" value="Bact_solute-bind_prot3"/>
</dbReference>
<evidence type="ECO:0000256" key="1">
    <source>
        <dbReference type="ARBA" id="ARBA00010333"/>
    </source>
</evidence>
<feature type="domain" description="Solute-binding protein family 3/N-terminal" evidence="4">
    <location>
        <begin position="43"/>
        <end position="266"/>
    </location>
</feature>
<dbReference type="EMBL" id="JAUNQW010000013">
    <property type="protein sequence ID" value="MDO5457512.1"/>
    <property type="molecule type" value="Genomic_DNA"/>
</dbReference>
<dbReference type="GO" id="GO:0030288">
    <property type="term" value="C:outer membrane-bounded periplasmic space"/>
    <property type="evidence" value="ECO:0007669"/>
    <property type="project" value="TreeGrafter"/>
</dbReference>
<dbReference type="GO" id="GO:0016020">
    <property type="term" value="C:membrane"/>
    <property type="evidence" value="ECO:0007669"/>
    <property type="project" value="InterPro"/>
</dbReference>
<gene>
    <name evidence="6" type="ORF">Q4F26_04125</name>
</gene>
<dbReference type="InterPro" id="IPR001320">
    <property type="entry name" value="Iontro_rcpt_C"/>
</dbReference>
<proteinExistence type="inferred from homology"/>
<dbReference type="PROSITE" id="PS51257">
    <property type="entry name" value="PROKAR_LIPOPROTEIN"/>
    <property type="match status" value="1"/>
</dbReference>
<organism evidence="6 7">
    <name type="scientific">Atopococcus tabaci</name>
    <dbReference type="NCBI Taxonomy" id="269774"/>
    <lineage>
        <taxon>Bacteria</taxon>
        <taxon>Bacillati</taxon>
        <taxon>Bacillota</taxon>
        <taxon>Bacilli</taxon>
        <taxon>Lactobacillales</taxon>
        <taxon>Carnobacteriaceae</taxon>
        <taxon>Atopococcus</taxon>
    </lineage>
</organism>
<name>A0AA43UCM0_9LACT</name>
<evidence type="ECO:0000256" key="2">
    <source>
        <dbReference type="ARBA" id="ARBA00022448"/>
    </source>
</evidence>
<evidence type="ECO:0000313" key="7">
    <source>
        <dbReference type="Proteomes" id="UP001171751"/>
    </source>
</evidence>
<keyword evidence="2" id="KW-0813">Transport</keyword>
<feature type="domain" description="Ionotropic glutamate receptor C-terminal" evidence="5">
    <location>
        <begin position="43"/>
        <end position="265"/>
    </location>
</feature>